<sequence>MRAADICSLRMMRFKLPQMRSLLETRRKVAMNQQLQGNPIVQSKVMGLNYFSNEDDTQLMMSGRNPIYSTPSFMQQQLVLPWSHEGSRYMQSQNDEVQTTTDEKLTGDKKESSDEPTTSGESDRPIQADDVWQEPHLLNSILHATDNWSYLGHMRAADSCSLRIMRYKLPQMRSLLETRRKVVMNQQLQGNPIVQSKVMGYHYCNNKDDTQLMMSGRNPIYSTPSFMQRTTGLTLVT</sequence>
<evidence type="ECO:0000256" key="1">
    <source>
        <dbReference type="SAM" id="MobiDB-lite"/>
    </source>
</evidence>
<dbReference type="EnsemblMetazoa" id="XM_038206242.1">
    <property type="protein sequence ID" value="XP_038062170.1"/>
    <property type="gene ID" value="LOC119732627"/>
</dbReference>
<proteinExistence type="predicted"/>
<keyword evidence="3" id="KW-1185">Reference proteome</keyword>
<dbReference type="EnsemblMetazoa" id="XM_038206243.1">
    <property type="protein sequence ID" value="XP_038062171.1"/>
    <property type="gene ID" value="LOC119732627"/>
</dbReference>
<dbReference type="RefSeq" id="XP_038062170.1">
    <property type="nucleotide sequence ID" value="XM_038206242.1"/>
</dbReference>
<feature type="region of interest" description="Disordered" evidence="1">
    <location>
        <begin position="90"/>
        <end position="126"/>
    </location>
</feature>
<dbReference type="RefSeq" id="XP_038062171.1">
    <property type="nucleotide sequence ID" value="XM_038206243.1"/>
</dbReference>
<dbReference type="GeneID" id="119732627"/>
<organism evidence="2 3">
    <name type="scientific">Patiria miniata</name>
    <name type="common">Bat star</name>
    <name type="synonym">Asterina miniata</name>
    <dbReference type="NCBI Taxonomy" id="46514"/>
    <lineage>
        <taxon>Eukaryota</taxon>
        <taxon>Metazoa</taxon>
        <taxon>Echinodermata</taxon>
        <taxon>Eleutherozoa</taxon>
        <taxon>Asterozoa</taxon>
        <taxon>Asteroidea</taxon>
        <taxon>Valvatacea</taxon>
        <taxon>Valvatida</taxon>
        <taxon>Asterinidae</taxon>
        <taxon>Patiria</taxon>
    </lineage>
</organism>
<accession>A0A914AF87</accession>
<feature type="compositionally biased region" description="Polar residues" evidence="1">
    <location>
        <begin position="90"/>
        <end position="100"/>
    </location>
</feature>
<feature type="compositionally biased region" description="Basic and acidic residues" evidence="1">
    <location>
        <begin position="101"/>
        <end position="113"/>
    </location>
</feature>
<evidence type="ECO:0000313" key="3">
    <source>
        <dbReference type="Proteomes" id="UP000887568"/>
    </source>
</evidence>
<name>A0A914AF87_PATMI</name>
<evidence type="ECO:0000313" key="2">
    <source>
        <dbReference type="EnsemblMetazoa" id="XP_038062171.1"/>
    </source>
</evidence>
<reference evidence="2" key="1">
    <citation type="submission" date="2022-11" db="UniProtKB">
        <authorList>
            <consortium name="EnsemblMetazoa"/>
        </authorList>
    </citation>
    <scope>IDENTIFICATION</scope>
</reference>
<protein>
    <submittedName>
        <fullName evidence="2">Uncharacterized protein</fullName>
    </submittedName>
</protein>
<dbReference type="AlphaFoldDB" id="A0A914AF87"/>
<dbReference type="Proteomes" id="UP000887568">
    <property type="component" value="Unplaced"/>
</dbReference>